<dbReference type="PANTHER" id="PTHR35368:SF1">
    <property type="entry name" value="HYDROPEROXIDE REDUCTASE"/>
    <property type="match status" value="1"/>
</dbReference>
<protein>
    <submittedName>
        <fullName evidence="1">OsmC family protein</fullName>
    </submittedName>
</protein>
<keyword evidence="2" id="KW-1185">Reference proteome</keyword>
<reference evidence="2" key="1">
    <citation type="journal article" date="2019" name="Int. J. Syst. Evol. Microbiol.">
        <title>The Global Catalogue of Microorganisms (GCM) 10K type strain sequencing project: providing services to taxonomists for standard genome sequencing and annotation.</title>
        <authorList>
            <consortium name="The Broad Institute Genomics Platform"/>
            <consortium name="The Broad Institute Genome Sequencing Center for Infectious Disease"/>
            <person name="Wu L."/>
            <person name="Ma J."/>
        </authorList>
    </citation>
    <scope>NUCLEOTIDE SEQUENCE [LARGE SCALE GENOMIC DNA]</scope>
    <source>
        <strain evidence="2">JCM 18283</strain>
    </source>
</reference>
<evidence type="ECO:0000313" key="1">
    <source>
        <dbReference type="EMBL" id="GAA4915209.1"/>
    </source>
</evidence>
<dbReference type="Pfam" id="PF02566">
    <property type="entry name" value="OsmC"/>
    <property type="match status" value="1"/>
</dbReference>
<dbReference type="EMBL" id="BAABJI010000002">
    <property type="protein sequence ID" value="GAA4915209.1"/>
    <property type="molecule type" value="Genomic_DNA"/>
</dbReference>
<dbReference type="Proteomes" id="UP001501436">
    <property type="component" value="Unassembled WGS sequence"/>
</dbReference>
<dbReference type="InterPro" id="IPR015946">
    <property type="entry name" value="KH_dom-like_a/b"/>
</dbReference>
<dbReference type="InterPro" id="IPR036102">
    <property type="entry name" value="OsmC/Ohrsf"/>
</dbReference>
<evidence type="ECO:0000313" key="2">
    <source>
        <dbReference type="Proteomes" id="UP001501436"/>
    </source>
</evidence>
<comment type="caution">
    <text evidence="1">The sequence shown here is derived from an EMBL/GenBank/DDBJ whole genome shotgun (WGS) entry which is preliminary data.</text>
</comment>
<proteinExistence type="predicted"/>
<dbReference type="InterPro" id="IPR052924">
    <property type="entry name" value="OsmC/Ohr_hydroprdx_reductase"/>
</dbReference>
<dbReference type="InterPro" id="IPR003718">
    <property type="entry name" value="OsmC/Ohr_fam"/>
</dbReference>
<dbReference type="SUPFAM" id="SSF82784">
    <property type="entry name" value="OsmC-like"/>
    <property type="match status" value="1"/>
</dbReference>
<dbReference type="Gene3D" id="3.30.300.20">
    <property type="match status" value="1"/>
</dbReference>
<sequence>MLNGLNLEALKSYIDVIGQDPNEAQLTLGVTANWKGGVETEITTHPKNIGSKPAAKQFTYSIGEPEALLGDNRYPNPQDYLLGGMAGCMMVGFVAGATAKGIQLESVKLTIKGALDLRGFLDLDPNVSVGFEELQFNFEVAGRGTTEQYDEIIAHVQKVSPGYRTISDPVRISINRHLGIEQQEV</sequence>
<accession>A0ABP9FTK0</accession>
<name>A0ABP9FTK0_9SPHI</name>
<organism evidence="1 2">
    <name type="scientific">Mucilaginibacter defluvii</name>
    <dbReference type="NCBI Taxonomy" id="1196019"/>
    <lineage>
        <taxon>Bacteria</taxon>
        <taxon>Pseudomonadati</taxon>
        <taxon>Bacteroidota</taxon>
        <taxon>Sphingobacteriia</taxon>
        <taxon>Sphingobacteriales</taxon>
        <taxon>Sphingobacteriaceae</taxon>
        <taxon>Mucilaginibacter</taxon>
    </lineage>
</organism>
<gene>
    <name evidence="1" type="ORF">GCM10023313_18320</name>
</gene>
<dbReference type="PANTHER" id="PTHR35368">
    <property type="entry name" value="HYDROPEROXIDE REDUCTASE"/>
    <property type="match status" value="1"/>
</dbReference>